<sequence>MNTLISRIYLNGDLETSKNILRKNLQELKRSLEINGYKVNFLILRNLYNIVLAKDGNLSSLLIFLRDFKDYAIVDIFTENLKNNSDLYKIIKGDIKSWNQ</sequence>
<protein>
    <submittedName>
        <fullName evidence="1">Uncharacterized protein</fullName>
    </submittedName>
</protein>
<gene>
    <name evidence="1" type="ORF">DFR85_09990</name>
</gene>
<dbReference type="EMBL" id="CP029289">
    <property type="protein sequence ID" value="AWR94879.1"/>
    <property type="molecule type" value="Genomic_DNA"/>
</dbReference>
<reference evidence="1 2" key="1">
    <citation type="submission" date="2018-05" db="EMBL/GenBank/DDBJ databases">
        <title>Complete Genome Sequences of Extremely Thermoacidophilic, Metal-Mobilizing Type-Strain Members of the Archaeal Family Sulfolobaceae: Acidianus brierleyi DSM-1651T, Acidianus sulfidivorans DSM-18786T, Metallosphaera hakonensis DSM-7519T, and Metallosphaera prunae DSM-10039T.</title>
        <authorList>
            <person name="Counts J.A."/>
            <person name="Kelly R.M."/>
        </authorList>
    </citation>
    <scope>NUCLEOTIDE SEQUENCE [LARGE SCALE GENOMIC DNA]</scope>
    <source>
        <strain evidence="1 2">DSM 1651</strain>
    </source>
</reference>
<accession>A0A2U9IFT3</accession>
<proteinExistence type="predicted"/>
<evidence type="ECO:0000313" key="1">
    <source>
        <dbReference type="EMBL" id="AWR94879.1"/>
    </source>
</evidence>
<dbReference type="Proteomes" id="UP000248044">
    <property type="component" value="Chromosome"/>
</dbReference>
<keyword evidence="2" id="KW-1185">Reference proteome</keyword>
<organism evidence="1 2">
    <name type="scientific">Acidianus brierleyi</name>
    <dbReference type="NCBI Taxonomy" id="41673"/>
    <lineage>
        <taxon>Archaea</taxon>
        <taxon>Thermoproteota</taxon>
        <taxon>Thermoprotei</taxon>
        <taxon>Sulfolobales</taxon>
        <taxon>Sulfolobaceae</taxon>
        <taxon>Acidianus</taxon>
    </lineage>
</organism>
<evidence type="ECO:0000313" key="2">
    <source>
        <dbReference type="Proteomes" id="UP000248044"/>
    </source>
</evidence>
<name>A0A2U9IFT3_9CREN</name>
<dbReference type="AlphaFoldDB" id="A0A2U9IFT3"/>
<dbReference type="KEGG" id="abri:DFR85_09990"/>